<dbReference type="Gene3D" id="2.130.10.10">
    <property type="entry name" value="YVTN repeat-like/Quinoprotein amine dehydrogenase"/>
    <property type="match status" value="3"/>
</dbReference>
<proteinExistence type="predicted"/>
<dbReference type="GO" id="GO:0010411">
    <property type="term" value="P:xyloglucan metabolic process"/>
    <property type="evidence" value="ECO:0007669"/>
    <property type="project" value="TreeGrafter"/>
</dbReference>
<keyword evidence="3" id="KW-1185">Reference proteome</keyword>
<evidence type="ECO:0008006" key="4">
    <source>
        <dbReference type="Google" id="ProtNLM"/>
    </source>
</evidence>
<dbReference type="SUPFAM" id="SSF110296">
    <property type="entry name" value="Oligoxyloglucan reducing end-specific cellobiohydrolase"/>
    <property type="match status" value="1"/>
</dbReference>
<feature type="region of interest" description="Disordered" evidence="1">
    <location>
        <begin position="480"/>
        <end position="507"/>
    </location>
</feature>
<evidence type="ECO:0000313" key="3">
    <source>
        <dbReference type="Proteomes" id="UP000540519"/>
    </source>
</evidence>
<protein>
    <recommendedName>
        <fullName evidence="4">BNR/Asp-box repeat protein</fullName>
    </recommendedName>
</protein>
<dbReference type="AlphaFoldDB" id="A0A7X2ZXL1"/>
<dbReference type="PANTHER" id="PTHR43739:SF5">
    <property type="entry name" value="EXO-ALPHA-SIALIDASE"/>
    <property type="match status" value="1"/>
</dbReference>
<reference evidence="2 3" key="1">
    <citation type="journal article" date="2019" name="Mar. Drugs">
        <title>Comparative Genomics and CAZyme Genome Repertoires of Marine Zobellia amurskyensis KMM 3526(T) and Zobellia laminariae KMM 3676(T).</title>
        <authorList>
            <person name="Chernysheva N."/>
            <person name="Bystritskaya E."/>
            <person name="Stenkova A."/>
            <person name="Golovkin I."/>
            <person name="Nedashkovskaya O."/>
            <person name="Isaeva M."/>
        </authorList>
    </citation>
    <scope>NUCLEOTIDE SEQUENCE [LARGE SCALE GENOMIC DNA]</scope>
    <source>
        <strain evidence="2 3">KMM 3526</strain>
    </source>
</reference>
<dbReference type="InterPro" id="IPR052025">
    <property type="entry name" value="Xyloglucanase_GH74"/>
</dbReference>
<dbReference type="InterPro" id="IPR015943">
    <property type="entry name" value="WD40/YVTN_repeat-like_dom_sf"/>
</dbReference>
<dbReference type="EMBL" id="RCNR01000079">
    <property type="protein sequence ID" value="MUH38257.1"/>
    <property type="molecule type" value="Genomic_DNA"/>
</dbReference>
<accession>A0A7X2ZXL1</accession>
<dbReference type="Proteomes" id="UP000540519">
    <property type="component" value="Unassembled WGS sequence"/>
</dbReference>
<comment type="caution">
    <text evidence="2">The sequence shown here is derived from an EMBL/GenBank/DDBJ whole genome shotgun (WGS) entry which is preliminary data.</text>
</comment>
<gene>
    <name evidence="2" type="ORF">D9O36_20605</name>
</gene>
<evidence type="ECO:0000313" key="2">
    <source>
        <dbReference type="EMBL" id="MUH38257.1"/>
    </source>
</evidence>
<dbReference type="SUPFAM" id="SSF69304">
    <property type="entry name" value="Tricorn protease N-terminal domain"/>
    <property type="match status" value="1"/>
</dbReference>
<feature type="compositionally biased region" description="Polar residues" evidence="1">
    <location>
        <begin position="496"/>
        <end position="507"/>
    </location>
</feature>
<dbReference type="PANTHER" id="PTHR43739">
    <property type="entry name" value="XYLOGLUCANASE (EUROFUNG)"/>
    <property type="match status" value="1"/>
</dbReference>
<organism evidence="2 3">
    <name type="scientific">Zobellia amurskyensis</name>
    <dbReference type="NCBI Taxonomy" id="248905"/>
    <lineage>
        <taxon>Bacteria</taxon>
        <taxon>Pseudomonadati</taxon>
        <taxon>Bacteroidota</taxon>
        <taxon>Flavobacteriia</taxon>
        <taxon>Flavobacteriales</taxon>
        <taxon>Flavobacteriaceae</taxon>
        <taxon>Zobellia</taxon>
    </lineage>
</organism>
<name>A0A7X2ZXL1_9FLAO</name>
<sequence>MNLNFRHMKRIVFIISMPFLFWTCTKEFFSRKDSKTPSQESLEGSSGNIAFVQSGPVGGGYPNVVTWDPNIPGTIYYGADIGGTGRSTNYGKDFEAVAQGLGYEESHQKIAALNAVDVNGSTIIVGGTGYRGLGGEVISSLDGGDSWSHDSSDIAFSAQNSSAPLPKGRPRSTDPSLIQWVSGTTWVAGTYKEGVWISTDDRTNWSRLNVFSGDVFVRAMAMSPDDTNTVYVGLWGDDASIENKGLWSISNLDSTPIATKVSGVPDVVESIAVLGNRLYIACGSFGVRRYVPSNNNLSDITGGIGTAVMSTAIHGVKRTWNTDRVVVGTAEGNGDIWVSEDSGTTWTNTTATGVSISPWGSSENLIVFEKHGNWALGGAKCDVAAVQVSPHNPDAWVVCSTSAIWTTDDAGTTWKPGNGFQILTYRDVEINSSDVIAAGNVDHDVLISNNAGFEWNSIGLPSVTTGHALTFSPDGTELAFSDNERDNNTSEGKFGVSSSPDTPLTPNVNEIVNPVSPKRIVGTAWISFPGGTNRLIAAIDDGGISTIDRINQSWTNWTSRTTSFMGAQSNGGLRCSIVSNGSSTIFIYDRKTGVWRSTDYGVTWGQVLSTTAGEDQGYLAYDSSDDLLYVSTPDQVLRIDNASTSNTTQNLSVPTGKPGAIALDPSGRLLVYAKPVGSGNSDSALYRNNAPDGNQNAWNNIADNTLRRVAPPVTDMDASDNLIVLVTSGKGMLISPNN</sequence>
<evidence type="ECO:0000256" key="1">
    <source>
        <dbReference type="SAM" id="MobiDB-lite"/>
    </source>
</evidence>